<dbReference type="Gene3D" id="6.10.140.2220">
    <property type="match status" value="1"/>
</dbReference>
<evidence type="ECO:0000256" key="4">
    <source>
        <dbReference type="PROSITE-ProRule" id="PRU00134"/>
    </source>
</evidence>
<dbReference type="EMBL" id="JAQQWE010000001">
    <property type="protein sequence ID" value="KAK7965884.1"/>
    <property type="molecule type" value="Genomic_DNA"/>
</dbReference>
<dbReference type="PROSITE" id="PS50865">
    <property type="entry name" value="ZF_MYND_2"/>
    <property type="match status" value="1"/>
</dbReference>
<dbReference type="GeneID" id="92069445"/>
<dbReference type="RefSeq" id="XP_066705276.1">
    <property type="nucleotide sequence ID" value="XM_066836383.1"/>
</dbReference>
<gene>
    <name evidence="7" type="ORF">PG986_000161</name>
</gene>
<dbReference type="SUPFAM" id="SSF144232">
    <property type="entry name" value="HIT/MYND zinc finger-like"/>
    <property type="match status" value="1"/>
</dbReference>
<evidence type="ECO:0000256" key="2">
    <source>
        <dbReference type="ARBA" id="ARBA00022771"/>
    </source>
</evidence>
<evidence type="ECO:0000256" key="5">
    <source>
        <dbReference type="SAM" id="MobiDB-lite"/>
    </source>
</evidence>
<organism evidence="7 8">
    <name type="scientific">Apiospora aurea</name>
    <dbReference type="NCBI Taxonomy" id="335848"/>
    <lineage>
        <taxon>Eukaryota</taxon>
        <taxon>Fungi</taxon>
        <taxon>Dikarya</taxon>
        <taxon>Ascomycota</taxon>
        <taxon>Pezizomycotina</taxon>
        <taxon>Sordariomycetes</taxon>
        <taxon>Xylariomycetidae</taxon>
        <taxon>Amphisphaeriales</taxon>
        <taxon>Apiosporaceae</taxon>
        <taxon>Apiospora</taxon>
    </lineage>
</organism>
<evidence type="ECO:0000313" key="8">
    <source>
        <dbReference type="Proteomes" id="UP001391051"/>
    </source>
</evidence>
<dbReference type="InterPro" id="IPR002893">
    <property type="entry name" value="Znf_MYND"/>
</dbReference>
<evidence type="ECO:0000256" key="1">
    <source>
        <dbReference type="ARBA" id="ARBA00022723"/>
    </source>
</evidence>
<keyword evidence="2 4" id="KW-0863">Zinc-finger</keyword>
<evidence type="ECO:0000256" key="3">
    <source>
        <dbReference type="ARBA" id="ARBA00022833"/>
    </source>
</evidence>
<keyword evidence="3" id="KW-0862">Zinc</keyword>
<comment type="caution">
    <text evidence="7">The sequence shown here is derived from an EMBL/GenBank/DDBJ whole genome shotgun (WGS) entry which is preliminary data.</text>
</comment>
<reference evidence="7 8" key="1">
    <citation type="submission" date="2023-01" db="EMBL/GenBank/DDBJ databases">
        <title>Analysis of 21 Apiospora genomes using comparative genomics revels a genus with tremendous synthesis potential of carbohydrate active enzymes and secondary metabolites.</title>
        <authorList>
            <person name="Sorensen T."/>
        </authorList>
    </citation>
    <scope>NUCLEOTIDE SEQUENCE [LARGE SCALE GENOMIC DNA]</scope>
    <source>
        <strain evidence="7 8">CBS 24483</strain>
    </source>
</reference>
<feature type="region of interest" description="Disordered" evidence="5">
    <location>
        <begin position="403"/>
        <end position="423"/>
    </location>
</feature>
<evidence type="ECO:0000313" key="7">
    <source>
        <dbReference type="EMBL" id="KAK7965884.1"/>
    </source>
</evidence>
<dbReference type="Pfam" id="PF01753">
    <property type="entry name" value="zf-MYND"/>
    <property type="match status" value="1"/>
</dbReference>
<protein>
    <recommendedName>
        <fullName evidence="6">MYND-type domain-containing protein</fullName>
    </recommendedName>
</protein>
<keyword evidence="1" id="KW-0479">Metal-binding</keyword>
<proteinExistence type="predicted"/>
<name>A0ABR1QT68_9PEZI</name>
<evidence type="ECO:0000259" key="6">
    <source>
        <dbReference type="PROSITE" id="PS50865"/>
    </source>
</evidence>
<feature type="domain" description="MYND-type" evidence="6">
    <location>
        <begin position="18"/>
        <end position="56"/>
    </location>
</feature>
<dbReference type="Proteomes" id="UP001391051">
    <property type="component" value="Unassembled WGS sequence"/>
</dbReference>
<sequence>MPDSSAYDGPQGPLQHRCASCDATRPDLLRCTGCRVVRYCSRAHQAADRAAHKSLCKRMAKLRAKLEHEDRAVRHATQDFMTPANAFETHAGHFWGLLHTRGYMRARFAVADEARLACTLDGVTEALEHFGDMLRLCRSDNMGIRDHVPALLLRLDRDQECYDFVKWWETVGQEDDYDWGDTDLPFLDVKDADVMEEPTFLLHRFGNLGFLVSILLLKIKMLLDIRNIKVIRKALLGRLPIELWREVESSATRSPFSARRFVGRPYKDLAKAEDVLVQQCRDIGRAVFDANEYFTGELLCLTDETMSYRPGAYSHGSCEQMALVMHEAYPAWHETAGALELLQSAHACAVRAYRVELVKEVVIDKVWDFLEVAAHDSSYLGPPHEKPSEKHAVEFRKKGLHHNLREPRGVGEEDDGDDMGDWYDDGMGGNPFECDCFDHGFHEHGSSDPLYEEYLRDVGAISRSASTLI</sequence>
<feature type="compositionally biased region" description="Acidic residues" evidence="5">
    <location>
        <begin position="412"/>
        <end position="423"/>
    </location>
</feature>
<keyword evidence="8" id="KW-1185">Reference proteome</keyword>
<accession>A0ABR1QT68</accession>